<dbReference type="EMBL" id="LNJU01000001">
    <property type="protein sequence ID" value="KWZ60597.1"/>
    <property type="molecule type" value="Genomic_DNA"/>
</dbReference>
<reference evidence="1 2" key="1">
    <citation type="submission" date="2015-11" db="EMBL/GenBank/DDBJ databases">
        <authorList>
            <person name="Sahl J."/>
            <person name="Wagner D."/>
            <person name="Keim P."/>
        </authorList>
    </citation>
    <scope>NUCLEOTIDE SEQUENCE [LARGE SCALE GENOMIC DNA]</scope>
    <source>
        <strain evidence="1 2">MSMB1157</strain>
    </source>
</reference>
<protein>
    <submittedName>
        <fullName evidence="1">Uncharacterized protein</fullName>
    </submittedName>
</protein>
<dbReference type="Proteomes" id="UP000070119">
    <property type="component" value="Chromosome 1"/>
</dbReference>
<name>A0AA40UZ34_9BURK</name>
<evidence type="ECO:0000313" key="2">
    <source>
        <dbReference type="Proteomes" id="UP000070119"/>
    </source>
</evidence>
<proteinExistence type="predicted"/>
<dbReference type="AlphaFoldDB" id="A0AA40UZ34"/>
<accession>A0AA40UZ34</accession>
<sequence>MLSEGDGPSHYTLIIDGDFDLVTNRNALSKKAYDTLEDQDFLKKIKDFLDDQIEKDRIFRELVLRIKKESS</sequence>
<evidence type="ECO:0000313" key="1">
    <source>
        <dbReference type="EMBL" id="KWZ60597.1"/>
    </source>
</evidence>
<gene>
    <name evidence="1" type="ORF">WK57_08440</name>
</gene>
<organism evidence="1 2">
    <name type="scientific">Burkholderia ubonensis</name>
    <dbReference type="NCBI Taxonomy" id="101571"/>
    <lineage>
        <taxon>Bacteria</taxon>
        <taxon>Pseudomonadati</taxon>
        <taxon>Pseudomonadota</taxon>
        <taxon>Betaproteobacteria</taxon>
        <taxon>Burkholderiales</taxon>
        <taxon>Burkholderiaceae</taxon>
        <taxon>Burkholderia</taxon>
        <taxon>Burkholderia cepacia complex</taxon>
    </lineage>
</organism>
<comment type="caution">
    <text evidence="1">The sequence shown here is derived from an EMBL/GenBank/DDBJ whole genome shotgun (WGS) entry which is preliminary data.</text>
</comment>